<dbReference type="GO" id="GO:0140647">
    <property type="term" value="P:P450-containing electron transport chain"/>
    <property type="evidence" value="ECO:0007669"/>
    <property type="project" value="InterPro"/>
</dbReference>
<dbReference type="SUPFAM" id="SSF54292">
    <property type="entry name" value="2Fe-2S ferredoxin-like"/>
    <property type="match status" value="1"/>
</dbReference>
<dbReference type="InterPro" id="IPR012675">
    <property type="entry name" value="Beta-grasp_dom_sf"/>
</dbReference>
<evidence type="ECO:0000256" key="1">
    <source>
        <dbReference type="ARBA" id="ARBA00010914"/>
    </source>
</evidence>
<comment type="cofactor">
    <cofactor evidence="6">
        <name>[2Fe-2S] cluster</name>
        <dbReference type="ChEBI" id="CHEBI:190135"/>
    </cofactor>
</comment>
<comment type="caution">
    <text evidence="8">The sequence shown here is derived from an EMBL/GenBank/DDBJ whole genome shotgun (WGS) entry which is preliminary data.</text>
</comment>
<dbReference type="GO" id="GO:0046872">
    <property type="term" value="F:metal ion binding"/>
    <property type="evidence" value="ECO:0007669"/>
    <property type="project" value="UniProtKB-KW"/>
</dbReference>
<dbReference type="Pfam" id="PF00111">
    <property type="entry name" value="Fer2"/>
    <property type="match status" value="1"/>
</dbReference>
<dbReference type="PANTHER" id="PTHR23426:SF65">
    <property type="entry name" value="FERREDOXIN-2, MITOCHONDRIAL"/>
    <property type="match status" value="1"/>
</dbReference>
<dbReference type="PRINTS" id="PR00355">
    <property type="entry name" value="ADRENODOXIN"/>
</dbReference>
<feature type="domain" description="2Fe-2S ferredoxin-type" evidence="7">
    <location>
        <begin position="1"/>
        <end position="105"/>
    </location>
</feature>
<name>A0A4R0XC05_9BURK</name>
<dbReference type="InterPro" id="IPR018298">
    <property type="entry name" value="Adrenodoxin_Fe-S_BS"/>
</dbReference>
<evidence type="ECO:0000256" key="3">
    <source>
        <dbReference type="ARBA" id="ARBA00022723"/>
    </source>
</evidence>
<dbReference type="Proteomes" id="UP000294200">
    <property type="component" value="Unassembled WGS sequence"/>
</dbReference>
<keyword evidence="5" id="KW-0411">Iron-sulfur</keyword>
<evidence type="ECO:0000256" key="5">
    <source>
        <dbReference type="ARBA" id="ARBA00023014"/>
    </source>
</evidence>
<sequence length="105" mass="11182">MVKLTIKDRAGRALSIESETSVTLMEAIRNAGIDELLALCGGSCSCATCHVYISPAFSDSLSSPSADEIALLECSDHRTPQSRLACQIVLEEENDGIEVVIAPEN</sequence>
<dbReference type="Gene3D" id="3.10.20.30">
    <property type="match status" value="1"/>
</dbReference>
<dbReference type="PROSITE" id="PS00814">
    <property type="entry name" value="ADX"/>
    <property type="match status" value="1"/>
</dbReference>
<dbReference type="CDD" id="cd00207">
    <property type="entry name" value="fer2"/>
    <property type="match status" value="1"/>
</dbReference>
<dbReference type="PANTHER" id="PTHR23426">
    <property type="entry name" value="FERREDOXIN/ADRENODOXIN"/>
    <property type="match status" value="1"/>
</dbReference>
<dbReference type="InterPro" id="IPR036010">
    <property type="entry name" value="2Fe-2S_ferredoxin-like_sf"/>
</dbReference>
<dbReference type="InterPro" id="IPR001055">
    <property type="entry name" value="Adrenodoxin-like"/>
</dbReference>
<dbReference type="PROSITE" id="PS51085">
    <property type="entry name" value="2FE2S_FER_2"/>
    <property type="match status" value="1"/>
</dbReference>
<evidence type="ECO:0000256" key="2">
    <source>
        <dbReference type="ARBA" id="ARBA00022714"/>
    </source>
</evidence>
<dbReference type="GO" id="GO:0009055">
    <property type="term" value="F:electron transfer activity"/>
    <property type="evidence" value="ECO:0007669"/>
    <property type="project" value="TreeGrafter"/>
</dbReference>
<protein>
    <submittedName>
        <fullName evidence="8">Ferredoxin</fullName>
    </submittedName>
</protein>
<dbReference type="EMBL" id="MWML01000051">
    <property type="protein sequence ID" value="TCG07906.1"/>
    <property type="molecule type" value="Genomic_DNA"/>
</dbReference>
<evidence type="ECO:0000313" key="8">
    <source>
        <dbReference type="EMBL" id="TCG07906.1"/>
    </source>
</evidence>
<keyword evidence="4" id="KW-0408">Iron</keyword>
<dbReference type="InterPro" id="IPR001041">
    <property type="entry name" value="2Fe-2S_ferredoxin-type"/>
</dbReference>
<proteinExistence type="inferred from homology"/>
<organism evidence="8 9">
    <name type="scientific">Paraburkholderia steynii</name>
    <dbReference type="NCBI Taxonomy" id="1245441"/>
    <lineage>
        <taxon>Bacteria</taxon>
        <taxon>Pseudomonadati</taxon>
        <taxon>Pseudomonadota</taxon>
        <taxon>Betaproteobacteria</taxon>
        <taxon>Burkholderiales</taxon>
        <taxon>Burkholderiaceae</taxon>
        <taxon>Paraburkholderia</taxon>
    </lineage>
</organism>
<keyword evidence="3" id="KW-0479">Metal-binding</keyword>
<evidence type="ECO:0000256" key="4">
    <source>
        <dbReference type="ARBA" id="ARBA00023004"/>
    </source>
</evidence>
<evidence type="ECO:0000313" key="9">
    <source>
        <dbReference type="Proteomes" id="UP000294200"/>
    </source>
</evidence>
<keyword evidence="9" id="KW-1185">Reference proteome</keyword>
<keyword evidence="2" id="KW-0001">2Fe-2S</keyword>
<comment type="similarity">
    <text evidence="1">Belongs to the adrenodoxin/putidaredoxin family.</text>
</comment>
<gene>
    <name evidence="8" type="ORF">BZM27_16220</name>
</gene>
<dbReference type="GO" id="GO:0051537">
    <property type="term" value="F:2 iron, 2 sulfur cluster binding"/>
    <property type="evidence" value="ECO:0007669"/>
    <property type="project" value="UniProtKB-KW"/>
</dbReference>
<reference evidence="8 9" key="1">
    <citation type="submission" date="2017-02" db="EMBL/GenBank/DDBJ databases">
        <title>Paraburkholderia sophoroidis sp. nov. and Paraburkholderia steynii sp. nov. rhizobial symbionts of the fynbos legume Hypocalyptus sophoroides.</title>
        <authorList>
            <person name="Steenkamp E.T."/>
            <person name="Beukes C.W."/>
            <person name="Van Zyl E."/>
            <person name="Avontuur J."/>
            <person name="Chan W.Y."/>
            <person name="Hassen A."/>
            <person name="Palmer M."/>
            <person name="Mthombeni L."/>
            <person name="Phalane F."/>
            <person name="Sereme K."/>
            <person name="Venter S.N."/>
        </authorList>
    </citation>
    <scope>NUCLEOTIDE SEQUENCE [LARGE SCALE GENOMIC DNA]</scope>
    <source>
        <strain evidence="8 9">HC1.1ba</strain>
    </source>
</reference>
<dbReference type="AlphaFoldDB" id="A0A4R0XC05"/>
<accession>A0A4R0XC05</accession>
<evidence type="ECO:0000259" key="7">
    <source>
        <dbReference type="PROSITE" id="PS51085"/>
    </source>
</evidence>
<evidence type="ECO:0000256" key="6">
    <source>
        <dbReference type="ARBA" id="ARBA00034078"/>
    </source>
</evidence>